<reference evidence="2" key="2">
    <citation type="submission" date="2015-01" db="EMBL/GenBank/DDBJ databases">
        <title>Evolutionary Origins and Diversification of the Mycorrhizal Mutualists.</title>
        <authorList>
            <consortium name="DOE Joint Genome Institute"/>
            <consortium name="Mycorrhizal Genomics Consortium"/>
            <person name="Kohler A."/>
            <person name="Kuo A."/>
            <person name="Nagy L.G."/>
            <person name="Floudas D."/>
            <person name="Copeland A."/>
            <person name="Barry K.W."/>
            <person name="Cichocki N."/>
            <person name="Veneault-Fourrey C."/>
            <person name="LaButti K."/>
            <person name="Lindquist E.A."/>
            <person name="Lipzen A."/>
            <person name="Lundell T."/>
            <person name="Morin E."/>
            <person name="Murat C."/>
            <person name="Riley R."/>
            <person name="Ohm R."/>
            <person name="Sun H."/>
            <person name="Tunlid A."/>
            <person name="Henrissat B."/>
            <person name="Grigoriev I.V."/>
            <person name="Hibbett D.S."/>
            <person name="Martin F."/>
        </authorList>
    </citation>
    <scope>NUCLEOTIDE SEQUENCE [LARGE SCALE GENOMIC DNA]</scope>
    <source>
        <strain evidence="2">LaAM-08-1</strain>
    </source>
</reference>
<dbReference type="AlphaFoldDB" id="A0A0C9YG62"/>
<dbReference type="Proteomes" id="UP000054477">
    <property type="component" value="Unassembled WGS sequence"/>
</dbReference>
<organism evidence="1 2">
    <name type="scientific">Laccaria amethystina LaAM-08-1</name>
    <dbReference type="NCBI Taxonomy" id="1095629"/>
    <lineage>
        <taxon>Eukaryota</taxon>
        <taxon>Fungi</taxon>
        <taxon>Dikarya</taxon>
        <taxon>Basidiomycota</taxon>
        <taxon>Agaricomycotina</taxon>
        <taxon>Agaricomycetes</taxon>
        <taxon>Agaricomycetidae</taxon>
        <taxon>Agaricales</taxon>
        <taxon>Agaricineae</taxon>
        <taxon>Hydnangiaceae</taxon>
        <taxon>Laccaria</taxon>
    </lineage>
</organism>
<proteinExistence type="predicted"/>
<reference evidence="1 2" key="1">
    <citation type="submission" date="2014-04" db="EMBL/GenBank/DDBJ databases">
        <authorList>
            <consortium name="DOE Joint Genome Institute"/>
            <person name="Kuo A."/>
            <person name="Kohler A."/>
            <person name="Nagy L.G."/>
            <person name="Floudas D."/>
            <person name="Copeland A."/>
            <person name="Barry K.W."/>
            <person name="Cichocki N."/>
            <person name="Veneault-Fourrey C."/>
            <person name="LaButti K."/>
            <person name="Lindquist E.A."/>
            <person name="Lipzen A."/>
            <person name="Lundell T."/>
            <person name="Morin E."/>
            <person name="Murat C."/>
            <person name="Sun H."/>
            <person name="Tunlid A."/>
            <person name="Henrissat B."/>
            <person name="Grigoriev I.V."/>
            <person name="Hibbett D.S."/>
            <person name="Martin F."/>
            <person name="Nordberg H.P."/>
            <person name="Cantor M.N."/>
            <person name="Hua S.X."/>
        </authorList>
    </citation>
    <scope>NUCLEOTIDE SEQUENCE [LARGE SCALE GENOMIC DNA]</scope>
    <source>
        <strain evidence="1 2">LaAM-08-1</strain>
    </source>
</reference>
<sequence length="65" mass="7437">YWTIISTRNRVDSIFFLISTEFLVGAPKFWVEILETTCTASWPLSSTITQSGHKNKRGLIVRDCT</sequence>
<accession>A0A0C9YG62</accession>
<feature type="non-terminal residue" evidence="1">
    <location>
        <position position="1"/>
    </location>
</feature>
<feature type="non-terminal residue" evidence="1">
    <location>
        <position position="65"/>
    </location>
</feature>
<dbReference type="HOGENOM" id="CLU_194718_0_0_1"/>
<keyword evidence="2" id="KW-1185">Reference proteome</keyword>
<name>A0A0C9YG62_9AGAR</name>
<dbReference type="EMBL" id="KN838538">
    <property type="protein sequence ID" value="KIK09392.1"/>
    <property type="molecule type" value="Genomic_DNA"/>
</dbReference>
<evidence type="ECO:0000313" key="1">
    <source>
        <dbReference type="EMBL" id="KIK09392.1"/>
    </source>
</evidence>
<gene>
    <name evidence="1" type="ORF">K443DRAFT_82322</name>
</gene>
<evidence type="ECO:0000313" key="2">
    <source>
        <dbReference type="Proteomes" id="UP000054477"/>
    </source>
</evidence>
<protein>
    <submittedName>
        <fullName evidence="1">Uncharacterized protein</fullName>
    </submittedName>
</protein>